<protein>
    <submittedName>
        <fullName evidence="2">Uncharacterized protein</fullName>
    </submittedName>
</protein>
<dbReference type="Proteomes" id="UP000199150">
    <property type="component" value="Unassembled WGS sequence"/>
</dbReference>
<dbReference type="EMBL" id="FMTS01000002">
    <property type="protein sequence ID" value="SCW54128.1"/>
    <property type="molecule type" value="Genomic_DNA"/>
</dbReference>
<dbReference type="AlphaFoldDB" id="A0A1G4RBC0"/>
<sequence>MEDMTMTVTTSKGLARDSVLKPGETTLTDAAGLPFTPENRERHGSEYVPTGIDDAHHLHSGAAFDIDAADMPEEGVVAVHDTDEDLLAFERETPIADDTGPVR</sequence>
<feature type="region of interest" description="Disordered" evidence="1">
    <location>
        <begin position="23"/>
        <end position="45"/>
    </location>
</feature>
<dbReference type="STRING" id="260084.SAMN02927928_1751"/>
<gene>
    <name evidence="2" type="ORF">SAMN02927928_1751</name>
</gene>
<evidence type="ECO:0000313" key="2">
    <source>
        <dbReference type="EMBL" id="SCW54128.1"/>
    </source>
</evidence>
<evidence type="ECO:0000313" key="3">
    <source>
        <dbReference type="Proteomes" id="UP000199150"/>
    </source>
</evidence>
<accession>A0A1G4RBC0</accession>
<proteinExistence type="predicted"/>
<evidence type="ECO:0000256" key="1">
    <source>
        <dbReference type="SAM" id="MobiDB-lite"/>
    </source>
</evidence>
<organism evidence="2 3">
    <name type="scientific">Asticcacaulis taihuensis</name>
    <dbReference type="NCBI Taxonomy" id="260084"/>
    <lineage>
        <taxon>Bacteria</taxon>
        <taxon>Pseudomonadati</taxon>
        <taxon>Pseudomonadota</taxon>
        <taxon>Alphaproteobacteria</taxon>
        <taxon>Caulobacterales</taxon>
        <taxon>Caulobacteraceae</taxon>
        <taxon>Asticcacaulis</taxon>
    </lineage>
</organism>
<reference evidence="3" key="1">
    <citation type="submission" date="2016-10" db="EMBL/GenBank/DDBJ databases">
        <authorList>
            <person name="Varghese N."/>
            <person name="Submissions S."/>
        </authorList>
    </citation>
    <scope>NUCLEOTIDE SEQUENCE [LARGE SCALE GENOMIC DNA]</scope>
    <source>
        <strain evidence="3">CGMCC 1.3431</strain>
    </source>
</reference>
<name>A0A1G4RBC0_9CAUL</name>
<keyword evidence="3" id="KW-1185">Reference proteome</keyword>